<dbReference type="EMBL" id="BMFD01000017">
    <property type="protein sequence ID" value="GGC51795.1"/>
    <property type="molecule type" value="Genomic_DNA"/>
</dbReference>
<protein>
    <submittedName>
        <fullName evidence="1">Uncharacterized protein</fullName>
    </submittedName>
</protein>
<organism evidence="1 2">
    <name type="scientific">Belliella aquatica</name>
    <dbReference type="NCBI Taxonomy" id="1323734"/>
    <lineage>
        <taxon>Bacteria</taxon>
        <taxon>Pseudomonadati</taxon>
        <taxon>Bacteroidota</taxon>
        <taxon>Cytophagia</taxon>
        <taxon>Cytophagales</taxon>
        <taxon>Cyclobacteriaceae</taxon>
        <taxon>Belliella</taxon>
    </lineage>
</organism>
<gene>
    <name evidence="1" type="ORF">GCM10010993_32890</name>
</gene>
<name>A0ABQ1N610_9BACT</name>
<reference evidence="2" key="1">
    <citation type="journal article" date="2019" name="Int. J. Syst. Evol. Microbiol.">
        <title>The Global Catalogue of Microorganisms (GCM) 10K type strain sequencing project: providing services to taxonomists for standard genome sequencing and annotation.</title>
        <authorList>
            <consortium name="The Broad Institute Genomics Platform"/>
            <consortium name="The Broad Institute Genome Sequencing Center for Infectious Disease"/>
            <person name="Wu L."/>
            <person name="Ma J."/>
        </authorList>
    </citation>
    <scope>NUCLEOTIDE SEQUENCE [LARGE SCALE GENOMIC DNA]</scope>
    <source>
        <strain evidence="2">CGMCC 1.12479</strain>
    </source>
</reference>
<keyword evidence="2" id="KW-1185">Reference proteome</keyword>
<sequence>MVKLTPMDCRKNDNSKQSKVDKFKLLEKLSICGKKTCISKIEQIVEMSTKREKLKGS</sequence>
<evidence type="ECO:0000313" key="2">
    <source>
        <dbReference type="Proteomes" id="UP000635885"/>
    </source>
</evidence>
<comment type="caution">
    <text evidence="1">The sequence shown here is derived from an EMBL/GenBank/DDBJ whole genome shotgun (WGS) entry which is preliminary data.</text>
</comment>
<evidence type="ECO:0000313" key="1">
    <source>
        <dbReference type="EMBL" id="GGC51795.1"/>
    </source>
</evidence>
<accession>A0ABQ1N610</accession>
<dbReference type="Proteomes" id="UP000635885">
    <property type="component" value="Unassembled WGS sequence"/>
</dbReference>
<proteinExistence type="predicted"/>